<dbReference type="InterPro" id="IPR051820">
    <property type="entry name" value="FAD-binding_MO"/>
</dbReference>
<reference evidence="6 7" key="1">
    <citation type="submission" date="2019-05" db="EMBL/GenBank/DDBJ databases">
        <title>Sporisorium graminicola CBS 10092 draft sequencing and annotation.</title>
        <authorList>
            <person name="Solano-Gonzalez S."/>
            <person name="Caddick M.X."/>
            <person name="Darby A."/>
        </authorList>
    </citation>
    <scope>NUCLEOTIDE SEQUENCE [LARGE SCALE GENOMIC DNA]</scope>
    <source>
        <strain evidence="6 7">CBS 10092</strain>
    </source>
</reference>
<gene>
    <name evidence="6" type="ORF">EX895_001526</name>
</gene>
<dbReference type="GO" id="GO:0050660">
    <property type="term" value="F:flavin adenine dinucleotide binding"/>
    <property type="evidence" value="ECO:0007669"/>
    <property type="project" value="InterPro"/>
</dbReference>
<evidence type="ECO:0000313" key="7">
    <source>
        <dbReference type="Proteomes" id="UP000306050"/>
    </source>
</evidence>
<keyword evidence="2" id="KW-0285">Flavoprotein</keyword>
<dbReference type="Gene3D" id="3.50.50.60">
    <property type="entry name" value="FAD/NAD(P)-binding domain"/>
    <property type="match status" value="2"/>
</dbReference>
<evidence type="ECO:0000256" key="5">
    <source>
        <dbReference type="ARBA" id="ARBA00023033"/>
    </source>
</evidence>
<name>A0A4U7KY37_9BASI</name>
<dbReference type="EMBL" id="SRRM01000004">
    <property type="protein sequence ID" value="TKY89741.1"/>
    <property type="molecule type" value="Genomic_DNA"/>
</dbReference>
<keyword evidence="5" id="KW-0503">Monooxygenase</keyword>
<dbReference type="InterPro" id="IPR020946">
    <property type="entry name" value="Flavin_mOase-like"/>
</dbReference>
<dbReference type="Pfam" id="PF13450">
    <property type="entry name" value="NAD_binding_8"/>
    <property type="match status" value="1"/>
</dbReference>
<dbReference type="OrthoDB" id="74360at2759"/>
<dbReference type="GeneID" id="40724421"/>
<protein>
    <recommendedName>
        <fullName evidence="8">FAD/NAD(P)-binding domain-containing protein</fullName>
    </recommendedName>
</protein>
<dbReference type="AlphaFoldDB" id="A0A4U7KY37"/>
<evidence type="ECO:0000256" key="4">
    <source>
        <dbReference type="ARBA" id="ARBA00023002"/>
    </source>
</evidence>
<dbReference type="PANTHER" id="PTHR43872:SF1">
    <property type="entry name" value="MONOOXYGENASE, PUTATIVE (AFU_ORTHOLOGUE AFUA_8G02570)-RELATED"/>
    <property type="match status" value="1"/>
</dbReference>
<dbReference type="InterPro" id="IPR036188">
    <property type="entry name" value="FAD/NAD-bd_sf"/>
</dbReference>
<proteinExistence type="predicted"/>
<comment type="cofactor">
    <cofactor evidence="1">
        <name>FAD</name>
        <dbReference type="ChEBI" id="CHEBI:57692"/>
    </cofactor>
</comment>
<keyword evidence="7" id="KW-1185">Reference proteome</keyword>
<dbReference type="GO" id="GO:0004499">
    <property type="term" value="F:N,N-dimethylaniline monooxygenase activity"/>
    <property type="evidence" value="ECO:0007669"/>
    <property type="project" value="InterPro"/>
</dbReference>
<dbReference type="KEGG" id="sgra:EX895_001526"/>
<evidence type="ECO:0000313" key="6">
    <source>
        <dbReference type="EMBL" id="TKY89741.1"/>
    </source>
</evidence>
<keyword evidence="3" id="KW-0274">FAD</keyword>
<sequence length="495" mass="55061">MATNLKANPSFEAEKADIVDVLIVGGGISGINAACRLTDSLPNTSYTILEGRQSFGGTWDFFKYPGIRSDSDLHTFGYAFKAWRGPAIACAPEILKYLNEVAQQYDLPSRTHFNTKVQQASWSSQDKLWTIKAVVSLTGESRVYRARFYLNCCGYYDYDQPLDAEIPGIDGFTGTVVHPQFWKLTEQDFKDKRVAVIGSGATAITLLPALAGKTKHVTLVQRSPSYVVAISPNDPIANLVQKTLPERLASFVIRQKNVARIYAFYHFARTFPRLTRGLITVGAARLLPKDTPVEPHFTPKYAPWDQRVCLSPDGDFFKAFRDGHASVATGIIKTIEENQIMLDTGDKIHADIIVTATGLKLQSGGGVRVIVDGEEVHINQKFVWRGCMIEDVPNYAFVMGYTNASWTLGADCTAHAVVRLLSHLAETNQKVVRPEMSDLNQVVEESIMDMSSTYVAKGRSSLPKVATTGPWKRRTNYWIDMWTAKHATFDQLNFA</sequence>
<evidence type="ECO:0008006" key="8">
    <source>
        <dbReference type="Google" id="ProtNLM"/>
    </source>
</evidence>
<dbReference type="GO" id="GO:0050661">
    <property type="term" value="F:NADP binding"/>
    <property type="evidence" value="ECO:0007669"/>
    <property type="project" value="InterPro"/>
</dbReference>
<dbReference type="RefSeq" id="XP_029741726.1">
    <property type="nucleotide sequence ID" value="XM_029882125.1"/>
</dbReference>
<dbReference type="PANTHER" id="PTHR43872">
    <property type="entry name" value="MONOOXYGENASE, PUTATIVE (AFU_ORTHOLOGUE AFUA_8G02570)-RELATED"/>
    <property type="match status" value="1"/>
</dbReference>
<organism evidence="6 7">
    <name type="scientific">Sporisorium graminicola</name>
    <dbReference type="NCBI Taxonomy" id="280036"/>
    <lineage>
        <taxon>Eukaryota</taxon>
        <taxon>Fungi</taxon>
        <taxon>Dikarya</taxon>
        <taxon>Basidiomycota</taxon>
        <taxon>Ustilaginomycotina</taxon>
        <taxon>Ustilaginomycetes</taxon>
        <taxon>Ustilaginales</taxon>
        <taxon>Ustilaginaceae</taxon>
        <taxon>Sporisorium</taxon>
    </lineage>
</organism>
<dbReference type="SUPFAM" id="SSF51905">
    <property type="entry name" value="FAD/NAD(P)-binding domain"/>
    <property type="match status" value="1"/>
</dbReference>
<evidence type="ECO:0000256" key="2">
    <source>
        <dbReference type="ARBA" id="ARBA00022630"/>
    </source>
</evidence>
<keyword evidence="4" id="KW-0560">Oxidoreductase</keyword>
<dbReference type="Pfam" id="PF00743">
    <property type="entry name" value="FMO-like"/>
    <property type="match status" value="1"/>
</dbReference>
<comment type="caution">
    <text evidence="6">The sequence shown here is derived from an EMBL/GenBank/DDBJ whole genome shotgun (WGS) entry which is preliminary data.</text>
</comment>
<evidence type="ECO:0000256" key="3">
    <source>
        <dbReference type="ARBA" id="ARBA00022827"/>
    </source>
</evidence>
<accession>A0A4U7KY37</accession>
<evidence type="ECO:0000256" key="1">
    <source>
        <dbReference type="ARBA" id="ARBA00001974"/>
    </source>
</evidence>
<dbReference type="Proteomes" id="UP000306050">
    <property type="component" value="Chromosome SGRAM_11"/>
</dbReference>